<dbReference type="InterPro" id="IPR013249">
    <property type="entry name" value="RNA_pol_sigma70_r4_t2"/>
</dbReference>
<evidence type="ECO:0000259" key="6">
    <source>
        <dbReference type="Pfam" id="PF08281"/>
    </source>
</evidence>
<dbReference type="InterPro" id="IPR014284">
    <property type="entry name" value="RNA_pol_sigma-70_dom"/>
</dbReference>
<reference evidence="8" key="1">
    <citation type="journal article" date="2019" name="Int. J. Syst. Evol. Microbiol.">
        <title>The Global Catalogue of Microorganisms (GCM) 10K type strain sequencing project: providing services to taxonomists for standard genome sequencing and annotation.</title>
        <authorList>
            <consortium name="The Broad Institute Genomics Platform"/>
            <consortium name="The Broad Institute Genome Sequencing Center for Infectious Disease"/>
            <person name="Wu L."/>
            <person name="Ma J."/>
        </authorList>
    </citation>
    <scope>NUCLEOTIDE SEQUENCE [LARGE SCALE GENOMIC DNA]</scope>
    <source>
        <strain evidence="8">CGMCC 1.12471</strain>
    </source>
</reference>
<dbReference type="InterPro" id="IPR013325">
    <property type="entry name" value="RNA_pol_sigma_r2"/>
</dbReference>
<keyword evidence="4" id="KW-0804">Transcription</keyword>
<keyword evidence="2" id="KW-0805">Transcription regulation</keyword>
<dbReference type="Gene3D" id="1.10.10.10">
    <property type="entry name" value="Winged helix-like DNA-binding domain superfamily/Winged helix DNA-binding domain"/>
    <property type="match status" value="1"/>
</dbReference>
<evidence type="ECO:0000256" key="1">
    <source>
        <dbReference type="ARBA" id="ARBA00010641"/>
    </source>
</evidence>
<dbReference type="InterPro" id="IPR007627">
    <property type="entry name" value="RNA_pol_sigma70_r2"/>
</dbReference>
<gene>
    <name evidence="7" type="ORF">ACFSBI_02675</name>
</gene>
<name>A0ABW4LBQ2_9MICO</name>
<feature type="domain" description="RNA polymerase sigma-70 region 2" evidence="5">
    <location>
        <begin position="24"/>
        <end position="91"/>
    </location>
</feature>
<dbReference type="PANTHER" id="PTHR43133:SF25">
    <property type="entry name" value="RNA POLYMERASE SIGMA FACTOR RFAY-RELATED"/>
    <property type="match status" value="1"/>
</dbReference>
<feature type="domain" description="RNA polymerase sigma factor 70 region 4 type 2" evidence="6">
    <location>
        <begin position="117"/>
        <end position="167"/>
    </location>
</feature>
<dbReference type="RefSeq" id="WP_377931772.1">
    <property type="nucleotide sequence ID" value="NZ_JBHUEA010000003.1"/>
</dbReference>
<evidence type="ECO:0000256" key="2">
    <source>
        <dbReference type="ARBA" id="ARBA00023015"/>
    </source>
</evidence>
<evidence type="ECO:0000256" key="3">
    <source>
        <dbReference type="ARBA" id="ARBA00023082"/>
    </source>
</evidence>
<evidence type="ECO:0000313" key="7">
    <source>
        <dbReference type="EMBL" id="MFD1720442.1"/>
    </source>
</evidence>
<dbReference type="CDD" id="cd06171">
    <property type="entry name" value="Sigma70_r4"/>
    <property type="match status" value="1"/>
</dbReference>
<dbReference type="PANTHER" id="PTHR43133">
    <property type="entry name" value="RNA POLYMERASE ECF-TYPE SIGMA FACTO"/>
    <property type="match status" value="1"/>
</dbReference>
<sequence length="186" mass="21167">MEPDDAEVWSRAVSGDGESFGVVFDRHRDRVRRHLTRLLDTPQDVEDAVAVVFLEAWRRRSSVRLVQGSVLPWLLVTATYTANNARRSARRYRALLDRLPPPEPAVDDTSLLEESDVVAALRRLSEADQQILTLCVLEEWSERDAAEALHVRPGTVKSRLHRAKRRLVKQFERLTAVGGEEVRHGV</sequence>
<dbReference type="SUPFAM" id="SSF88946">
    <property type="entry name" value="Sigma2 domain of RNA polymerase sigma factors"/>
    <property type="match status" value="1"/>
</dbReference>
<comment type="caution">
    <text evidence="7">The sequence shown here is derived from an EMBL/GenBank/DDBJ whole genome shotgun (WGS) entry which is preliminary data.</text>
</comment>
<protein>
    <submittedName>
        <fullName evidence="7">RNA polymerase sigma factor</fullName>
    </submittedName>
</protein>
<accession>A0ABW4LBQ2</accession>
<dbReference type="SUPFAM" id="SSF88659">
    <property type="entry name" value="Sigma3 and sigma4 domains of RNA polymerase sigma factors"/>
    <property type="match status" value="1"/>
</dbReference>
<comment type="similarity">
    <text evidence="1">Belongs to the sigma-70 factor family. ECF subfamily.</text>
</comment>
<dbReference type="InterPro" id="IPR036388">
    <property type="entry name" value="WH-like_DNA-bd_sf"/>
</dbReference>
<evidence type="ECO:0000259" key="5">
    <source>
        <dbReference type="Pfam" id="PF04542"/>
    </source>
</evidence>
<dbReference type="InterPro" id="IPR039425">
    <property type="entry name" value="RNA_pol_sigma-70-like"/>
</dbReference>
<keyword evidence="8" id="KW-1185">Reference proteome</keyword>
<dbReference type="InterPro" id="IPR013324">
    <property type="entry name" value="RNA_pol_sigma_r3/r4-like"/>
</dbReference>
<dbReference type="Proteomes" id="UP001597347">
    <property type="component" value="Unassembled WGS sequence"/>
</dbReference>
<dbReference type="EMBL" id="JBHUEA010000003">
    <property type="protein sequence ID" value="MFD1720442.1"/>
    <property type="molecule type" value="Genomic_DNA"/>
</dbReference>
<dbReference type="Gene3D" id="1.10.1740.10">
    <property type="match status" value="1"/>
</dbReference>
<dbReference type="NCBIfam" id="TIGR02937">
    <property type="entry name" value="sigma70-ECF"/>
    <property type="match status" value="1"/>
</dbReference>
<dbReference type="Pfam" id="PF08281">
    <property type="entry name" value="Sigma70_r4_2"/>
    <property type="match status" value="1"/>
</dbReference>
<dbReference type="Pfam" id="PF04542">
    <property type="entry name" value="Sigma70_r2"/>
    <property type="match status" value="1"/>
</dbReference>
<evidence type="ECO:0000313" key="8">
    <source>
        <dbReference type="Proteomes" id="UP001597347"/>
    </source>
</evidence>
<proteinExistence type="inferred from homology"/>
<organism evidence="7 8">
    <name type="scientific">Amnibacterium endophyticum</name>
    <dbReference type="NCBI Taxonomy" id="2109337"/>
    <lineage>
        <taxon>Bacteria</taxon>
        <taxon>Bacillati</taxon>
        <taxon>Actinomycetota</taxon>
        <taxon>Actinomycetes</taxon>
        <taxon>Micrococcales</taxon>
        <taxon>Microbacteriaceae</taxon>
        <taxon>Amnibacterium</taxon>
    </lineage>
</organism>
<keyword evidence="3" id="KW-0731">Sigma factor</keyword>
<evidence type="ECO:0000256" key="4">
    <source>
        <dbReference type="ARBA" id="ARBA00023163"/>
    </source>
</evidence>